<organism evidence="1 2">
    <name type="scientific">Romanomermis culicivorax</name>
    <name type="common">Nematode worm</name>
    <dbReference type="NCBI Taxonomy" id="13658"/>
    <lineage>
        <taxon>Eukaryota</taxon>
        <taxon>Metazoa</taxon>
        <taxon>Ecdysozoa</taxon>
        <taxon>Nematoda</taxon>
        <taxon>Enoplea</taxon>
        <taxon>Dorylaimia</taxon>
        <taxon>Mermithida</taxon>
        <taxon>Mermithoidea</taxon>
        <taxon>Mermithidae</taxon>
        <taxon>Romanomermis</taxon>
    </lineage>
</organism>
<sequence>MTTERTGDENWVTTSLKAKSAGISRNRSHSTYWTIHLLKLKRGVISFDCNAVLIPIHTPVSYQSKSANSSLSDILLTSAYCLHQKDARLGKMYVPNATQLSALFVERAPNGKMLNDLELRITNYLIHSKYSRGMPHDTVDVALIKLQTYLPVPKSFAAIPVSHFSLDE</sequence>
<dbReference type="Gene3D" id="2.40.10.10">
    <property type="entry name" value="Trypsin-like serine proteases"/>
    <property type="match status" value="1"/>
</dbReference>
<dbReference type="InterPro" id="IPR043504">
    <property type="entry name" value="Peptidase_S1_PA_chymotrypsin"/>
</dbReference>
<name>A0A915IXG8_ROMCU</name>
<dbReference type="AlphaFoldDB" id="A0A915IXG8"/>
<evidence type="ECO:0000313" key="2">
    <source>
        <dbReference type="WBParaSite" id="nRc.2.0.1.t18457-RA"/>
    </source>
</evidence>
<dbReference type="WBParaSite" id="nRc.2.0.1.t18457-RA">
    <property type="protein sequence ID" value="nRc.2.0.1.t18457-RA"/>
    <property type="gene ID" value="nRc.2.0.1.g18457"/>
</dbReference>
<dbReference type="Proteomes" id="UP000887565">
    <property type="component" value="Unplaced"/>
</dbReference>
<reference evidence="2" key="1">
    <citation type="submission" date="2022-11" db="UniProtKB">
        <authorList>
            <consortium name="WormBaseParasite"/>
        </authorList>
    </citation>
    <scope>IDENTIFICATION</scope>
</reference>
<keyword evidence="1" id="KW-1185">Reference proteome</keyword>
<protein>
    <submittedName>
        <fullName evidence="2">Uncharacterized protein</fullName>
    </submittedName>
</protein>
<proteinExistence type="predicted"/>
<evidence type="ECO:0000313" key="1">
    <source>
        <dbReference type="Proteomes" id="UP000887565"/>
    </source>
</evidence>
<accession>A0A915IXG8</accession>